<sequence length="257" mass="28798">MSEGLPDDVLWMTSLNQPGAGFRLNRSEILALRASNYSTPEQVMLGSADADAMRVAIFGKAKPSPQAKANWLRDACRDWKVRQRQRAAERHLKRASRCSRVDLVERYYKATGTEFEQIFEEALKLLKIDYEKLDDKTKTGAPDYLLKLQDSPPLVIELKSREGEKLVDYNKAVEVLAASEIHGYKDAFCITLCHPGVDPSVPLVIAACGRLSVVESNDLGEALLRVCENTLSQKQLWQWLASPGQALAVDLPYREYG</sequence>
<proteinExistence type="predicted"/>
<reference evidence="1" key="1">
    <citation type="journal article" date="2021" name="Arch. Microbiol.">
        <title>Methyloradius palustris gen. nov., sp. nov., a methanol-oxidizing bacterium isolated from snow.</title>
        <authorList>
            <person name="Miyadera T."/>
            <person name="Kojima H."/>
            <person name="Fukui M."/>
        </authorList>
    </citation>
    <scope>NUCLEOTIDE SEQUENCE</scope>
    <source>
        <strain evidence="1">Zm11</strain>
    </source>
</reference>
<name>A0A8D5JS87_9PROT</name>
<evidence type="ECO:0000313" key="1">
    <source>
        <dbReference type="EMBL" id="BCM26201.1"/>
    </source>
</evidence>
<gene>
    <name evidence="1" type="ORF">ZMTM_24600</name>
</gene>
<evidence type="ECO:0000313" key="2">
    <source>
        <dbReference type="Proteomes" id="UP000826722"/>
    </source>
</evidence>
<dbReference type="AlphaFoldDB" id="A0A8D5JS87"/>
<dbReference type="EMBL" id="AP024110">
    <property type="protein sequence ID" value="BCM26201.1"/>
    <property type="molecule type" value="Genomic_DNA"/>
</dbReference>
<dbReference type="KEGG" id="mpau:ZMTM_24600"/>
<organism evidence="1 2">
    <name type="scientific">Methyloradius palustris</name>
    <dbReference type="NCBI Taxonomy" id="2778876"/>
    <lineage>
        <taxon>Bacteria</taxon>
        <taxon>Pseudomonadati</taxon>
        <taxon>Pseudomonadota</taxon>
        <taxon>Betaproteobacteria</taxon>
        <taxon>Nitrosomonadales</taxon>
        <taxon>Methylophilaceae</taxon>
        <taxon>Methyloradius</taxon>
    </lineage>
</organism>
<protein>
    <submittedName>
        <fullName evidence="1">Uncharacterized protein</fullName>
    </submittedName>
</protein>
<dbReference type="Proteomes" id="UP000826722">
    <property type="component" value="Chromosome"/>
</dbReference>
<keyword evidence="2" id="KW-1185">Reference proteome</keyword>
<accession>A0A8D5JS87</accession>